<sequence length="230" mass="26780">MFTSINSPASSTLSVSSGEPDYPTHGLPLWDRYPSFSPLQVRGEAWSPPLPSAQPEPEAWSPFQPAQMVPYNWITETPPSAQPEPEDWSPPSAQPEQDMDDIKLPPHVLEHLDNSQLSSGSDVYHDPTKLHKFRQPQLEQMVGYFRSERLEQEKKQKDQEQLIEELQRKGKMLEKKERAQEKKLKDQEQLIEELQRKGKMLEKKERAQEKKLKGYRYRIGKRYNTRSGKN</sequence>
<feature type="coiled-coil region" evidence="1">
    <location>
        <begin position="149"/>
        <end position="211"/>
    </location>
</feature>
<feature type="region of interest" description="Disordered" evidence="2">
    <location>
        <begin position="41"/>
        <end position="101"/>
    </location>
</feature>
<feature type="compositionally biased region" description="Polar residues" evidence="2">
    <location>
        <begin position="1"/>
        <end position="17"/>
    </location>
</feature>
<organism evidence="3 4">
    <name type="scientific">Pyrenophora seminiperda CCB06</name>
    <dbReference type="NCBI Taxonomy" id="1302712"/>
    <lineage>
        <taxon>Eukaryota</taxon>
        <taxon>Fungi</taxon>
        <taxon>Dikarya</taxon>
        <taxon>Ascomycota</taxon>
        <taxon>Pezizomycotina</taxon>
        <taxon>Dothideomycetes</taxon>
        <taxon>Pleosporomycetidae</taxon>
        <taxon>Pleosporales</taxon>
        <taxon>Pleosporineae</taxon>
        <taxon>Pleosporaceae</taxon>
        <taxon>Pyrenophora</taxon>
    </lineage>
</organism>
<keyword evidence="1" id="KW-0175">Coiled coil</keyword>
<evidence type="ECO:0000313" key="3">
    <source>
        <dbReference type="EMBL" id="RMZ69694.1"/>
    </source>
</evidence>
<proteinExistence type="predicted"/>
<protein>
    <submittedName>
        <fullName evidence="3">Uncharacterized protein</fullName>
    </submittedName>
</protein>
<evidence type="ECO:0000256" key="1">
    <source>
        <dbReference type="SAM" id="Coils"/>
    </source>
</evidence>
<gene>
    <name evidence="3" type="ORF">GMOD_00010388</name>
</gene>
<dbReference type="EMBL" id="KE747820">
    <property type="protein sequence ID" value="RMZ69694.1"/>
    <property type="molecule type" value="Genomic_DNA"/>
</dbReference>
<dbReference type="AlphaFoldDB" id="A0A3M7M5J6"/>
<evidence type="ECO:0000256" key="2">
    <source>
        <dbReference type="SAM" id="MobiDB-lite"/>
    </source>
</evidence>
<name>A0A3M7M5J6_9PLEO</name>
<dbReference type="OrthoDB" id="3676179at2759"/>
<accession>A0A3M7M5J6</accession>
<dbReference type="Proteomes" id="UP000265663">
    <property type="component" value="Unassembled WGS sequence"/>
</dbReference>
<keyword evidence="4" id="KW-1185">Reference proteome</keyword>
<feature type="region of interest" description="Disordered" evidence="2">
    <location>
        <begin position="1"/>
        <end position="29"/>
    </location>
</feature>
<evidence type="ECO:0000313" key="4">
    <source>
        <dbReference type="Proteomes" id="UP000265663"/>
    </source>
</evidence>
<reference evidence="3 4" key="1">
    <citation type="journal article" date="2014" name="PLoS ONE">
        <title>De novo Genome Assembly of the Fungal Plant Pathogen Pyrenophora semeniperda.</title>
        <authorList>
            <person name="Soliai M.M."/>
            <person name="Meyer S.E."/>
            <person name="Udall J.A."/>
            <person name="Elzinga D.E."/>
            <person name="Hermansen R.A."/>
            <person name="Bodily P.M."/>
            <person name="Hart A.A."/>
            <person name="Coleman C.E."/>
        </authorList>
    </citation>
    <scope>NUCLEOTIDE SEQUENCE [LARGE SCALE GENOMIC DNA]</scope>
    <source>
        <strain evidence="3 4">CCB06</strain>
        <tissue evidence="3">Mycelium</tissue>
    </source>
</reference>